<proteinExistence type="predicted"/>
<reference evidence="1 2" key="1">
    <citation type="journal article" date="2013" name="BMC Genomics">
        <title>Comparative genomics reveals distinct host-interacting traits of three major human-associated propionibacteria.</title>
        <authorList>
            <person name="Mak T.N."/>
            <person name="Schmid M."/>
            <person name="Brzuszkiewicz E."/>
            <person name="Zeng G."/>
            <person name="Meyer R."/>
            <person name="Sfanos K.S."/>
            <person name="Brinkmann V."/>
            <person name="Meyer T.F."/>
            <person name="Bruggemann H."/>
        </authorList>
    </citation>
    <scope>NUCLEOTIDE SEQUENCE [LARGE SCALE GENOMIC DNA]</scope>
    <source>
        <strain evidence="1 2">TM11</strain>
    </source>
</reference>
<dbReference type="Proteomes" id="UP000053711">
    <property type="component" value="Unassembled WGS sequence"/>
</dbReference>
<evidence type="ECO:0000313" key="2">
    <source>
        <dbReference type="Proteomes" id="UP000053711"/>
    </source>
</evidence>
<organism evidence="1 2">
    <name type="scientific">Cutibacterium granulosum TM11</name>
    <dbReference type="NCBI Taxonomy" id="1292373"/>
    <lineage>
        <taxon>Bacteria</taxon>
        <taxon>Bacillati</taxon>
        <taxon>Actinomycetota</taxon>
        <taxon>Actinomycetes</taxon>
        <taxon>Propionibacteriales</taxon>
        <taxon>Propionibacteriaceae</taxon>
        <taxon>Cutibacterium</taxon>
    </lineage>
</organism>
<evidence type="ECO:0000313" key="1">
    <source>
        <dbReference type="EMBL" id="ERF66734.1"/>
    </source>
</evidence>
<name>A0ACB4UP83_9ACTN</name>
<accession>A0ACB4UP83</accession>
<comment type="caution">
    <text evidence="1">The sequence shown here is derived from an EMBL/GenBank/DDBJ whole genome shotgun (WGS) entry which is preliminary data.</text>
</comment>
<dbReference type="EMBL" id="AOST01000041">
    <property type="protein sequence ID" value="ERF66734.1"/>
    <property type="molecule type" value="Genomic_DNA"/>
</dbReference>
<protein>
    <submittedName>
        <fullName evidence="1">Acetyltransferase</fullName>
    </submittedName>
</protein>
<sequence>MIMTTAETGHFHQLPEQYRFALVDANGEPTEQCRNHLRAISMGFHYAAPDEDGYAQYAKDSTGARLREVREVEPSGELPGLPIATLTGYDQTVNTGHGHLESAEFITDVTVRATHRRRGLLRSLMTYELDQARQAGKTFAALTATEGSIYGRYGFGIATQAMSVEVTKGRNFSLPHEPAGTIEIVHPGAIDDVREAVFADFHASHRGSHGRQRLQLNYAAGRCTADHLSTPNPRMRSAVHRDDSGRPDGVVSYEVTEDFGKLLKVHDFVTVNPDAELALWKFLTSVDLVTKVEAPIVGRSTPLQWAIKDPYQMRITGMKNFTWLRVLDVQRALEVRGWDHAGTVQFRIEDPLGWCDGTWQVEVSEPGAQAVVTRVDDRDDVASFGIRALGSMYFGLAHAHSLAAAGRVNCTPEQLLELDRFFDTFDQAYNITGF</sequence>
<keyword evidence="2" id="KW-1185">Reference proteome</keyword>
<gene>
    <name evidence="1" type="ORF">H640_04433</name>
</gene>